<proteinExistence type="predicted"/>
<dbReference type="InterPro" id="IPR033489">
    <property type="entry name" value="RBBP6"/>
</dbReference>
<feature type="domain" description="CCHC-type" evidence="3">
    <location>
        <begin position="100"/>
        <end position="115"/>
    </location>
</feature>
<feature type="region of interest" description="Disordered" evidence="2">
    <location>
        <begin position="31"/>
        <end position="55"/>
    </location>
</feature>
<accession>A0A433PDJ1</accession>
<name>A0A433PDJ1_9FUNG</name>
<reference evidence="4 5" key="1">
    <citation type="journal article" date="2018" name="New Phytol.">
        <title>Phylogenomics of Endogonaceae and evolution of mycorrhizas within Mucoromycota.</title>
        <authorList>
            <person name="Chang Y."/>
            <person name="Desiro A."/>
            <person name="Na H."/>
            <person name="Sandor L."/>
            <person name="Lipzen A."/>
            <person name="Clum A."/>
            <person name="Barry K."/>
            <person name="Grigoriev I.V."/>
            <person name="Martin F.M."/>
            <person name="Stajich J.E."/>
            <person name="Smith M.E."/>
            <person name="Bonito G."/>
            <person name="Spatafora J.W."/>
        </authorList>
    </citation>
    <scope>NUCLEOTIDE SEQUENCE [LARGE SCALE GENOMIC DNA]</scope>
    <source>
        <strain evidence="4 5">AD002</strain>
    </source>
</reference>
<evidence type="ECO:0000313" key="5">
    <source>
        <dbReference type="Proteomes" id="UP000274822"/>
    </source>
</evidence>
<dbReference type="AlphaFoldDB" id="A0A433PDJ1"/>
<evidence type="ECO:0000256" key="2">
    <source>
        <dbReference type="SAM" id="MobiDB-lite"/>
    </source>
</evidence>
<dbReference type="GO" id="GO:0006511">
    <property type="term" value="P:ubiquitin-dependent protein catabolic process"/>
    <property type="evidence" value="ECO:0007669"/>
    <property type="project" value="TreeGrafter"/>
</dbReference>
<dbReference type="CDD" id="cd16620">
    <property type="entry name" value="vRING-HC-C4C4_RBBP6"/>
    <property type="match status" value="1"/>
</dbReference>
<dbReference type="EMBL" id="RBNJ01025321">
    <property type="protein sequence ID" value="RUS15603.1"/>
    <property type="molecule type" value="Genomic_DNA"/>
</dbReference>
<comment type="caution">
    <text evidence="4">The sequence shown here is derived from an EMBL/GenBank/DDBJ whole genome shotgun (WGS) entry which is preliminary data.</text>
</comment>
<dbReference type="SMART" id="SM00343">
    <property type="entry name" value="ZnF_C2HC"/>
    <property type="match status" value="1"/>
</dbReference>
<dbReference type="Gene3D" id="4.10.60.10">
    <property type="entry name" value="Zinc finger, CCHC-type"/>
    <property type="match status" value="1"/>
</dbReference>
<feature type="compositionally biased region" description="Low complexity" evidence="2">
    <location>
        <begin position="43"/>
        <end position="55"/>
    </location>
</feature>
<dbReference type="InterPro" id="IPR036875">
    <property type="entry name" value="Znf_CCHC_sf"/>
</dbReference>
<dbReference type="PANTHER" id="PTHR15439:SF0">
    <property type="entry name" value="CELL DIVISION CYCLE AND APOPTOSIS REGULATOR PROTEIN 1-RELATED"/>
    <property type="match status" value="1"/>
</dbReference>
<evidence type="ECO:0000313" key="4">
    <source>
        <dbReference type="EMBL" id="RUS15603.1"/>
    </source>
</evidence>
<dbReference type="SUPFAM" id="SSF57850">
    <property type="entry name" value="RING/U-box"/>
    <property type="match status" value="1"/>
</dbReference>
<dbReference type="GO" id="GO:0006397">
    <property type="term" value="P:mRNA processing"/>
    <property type="evidence" value="ECO:0007669"/>
    <property type="project" value="InterPro"/>
</dbReference>
<keyword evidence="1" id="KW-0862">Zinc</keyword>
<protein>
    <recommendedName>
        <fullName evidence="3">CCHC-type domain-containing protein</fullName>
    </recommendedName>
</protein>
<dbReference type="Proteomes" id="UP000274822">
    <property type="component" value="Unassembled WGS sequence"/>
</dbReference>
<keyword evidence="5" id="KW-1185">Reference proteome</keyword>
<keyword evidence="1" id="KW-0479">Metal-binding</keyword>
<dbReference type="SUPFAM" id="SSF57756">
    <property type="entry name" value="Retrovirus zinc finger-like domains"/>
    <property type="match status" value="1"/>
</dbReference>
<dbReference type="InterPro" id="IPR013083">
    <property type="entry name" value="Znf_RING/FYVE/PHD"/>
</dbReference>
<dbReference type="InterPro" id="IPR001878">
    <property type="entry name" value="Znf_CCHC"/>
</dbReference>
<dbReference type="GO" id="GO:0061630">
    <property type="term" value="F:ubiquitin protein ligase activity"/>
    <property type="evidence" value="ECO:0007669"/>
    <property type="project" value="InterPro"/>
</dbReference>
<dbReference type="GO" id="GO:0005634">
    <property type="term" value="C:nucleus"/>
    <property type="evidence" value="ECO:0007669"/>
    <property type="project" value="TreeGrafter"/>
</dbReference>
<dbReference type="GO" id="GO:0003676">
    <property type="term" value="F:nucleic acid binding"/>
    <property type="evidence" value="ECO:0007669"/>
    <property type="project" value="InterPro"/>
</dbReference>
<evidence type="ECO:0000259" key="3">
    <source>
        <dbReference type="PROSITE" id="PS50158"/>
    </source>
</evidence>
<dbReference type="GO" id="GO:0016567">
    <property type="term" value="P:protein ubiquitination"/>
    <property type="evidence" value="ECO:0007669"/>
    <property type="project" value="InterPro"/>
</dbReference>
<organism evidence="4 5">
    <name type="scientific">Jimgerdemannia flammicorona</name>
    <dbReference type="NCBI Taxonomy" id="994334"/>
    <lineage>
        <taxon>Eukaryota</taxon>
        <taxon>Fungi</taxon>
        <taxon>Fungi incertae sedis</taxon>
        <taxon>Mucoromycota</taxon>
        <taxon>Mucoromycotina</taxon>
        <taxon>Endogonomycetes</taxon>
        <taxon>Endogonales</taxon>
        <taxon>Endogonaceae</taxon>
        <taxon>Jimgerdemannia</taxon>
    </lineage>
</organism>
<feature type="non-terminal residue" evidence="4">
    <location>
        <position position="264"/>
    </location>
</feature>
<dbReference type="Pfam" id="PF00098">
    <property type="entry name" value="zf-CCHC"/>
    <property type="match status" value="1"/>
</dbReference>
<evidence type="ECO:0000256" key="1">
    <source>
        <dbReference type="PROSITE-ProRule" id="PRU00047"/>
    </source>
</evidence>
<gene>
    <name evidence="4" type="ORF">BC938DRAFT_476873</name>
</gene>
<keyword evidence="1" id="KW-0863">Zinc-finger</keyword>
<dbReference type="PANTHER" id="PTHR15439">
    <property type="entry name" value="RETINOBLASTOMA-BINDING PROTEIN 6"/>
    <property type="match status" value="1"/>
</dbReference>
<dbReference type="GO" id="GO:0008270">
    <property type="term" value="F:zinc ion binding"/>
    <property type="evidence" value="ECO:0007669"/>
    <property type="project" value="UniProtKB-KW"/>
</dbReference>
<sequence length="264" mass="29116">MADDDQRTEEERIQAMFQQTDDYWTRQQEQMASAAFVKRPAAQPQIQPIQQPIQQPQIRPQPVQQSMNPAANARPYNPAGGPHASNIPPITQKPPTGYVCFKCGEPGHWIYYCPNYTKLAEDAQKAPRPAFSNSFSDTTSNFDSSAAPRHPPPELVCRLCSRLMREAVLVPCCGKSFCDECTYVWPRAPAEAAVVVDRIPLLPPPCVDIVAPAVAVAGRGFFVFQSAVFWRVRRRRVRLINRVGSDIGAPGGGREGGRAAVGSK</sequence>
<dbReference type="PROSITE" id="PS50158">
    <property type="entry name" value="ZF_CCHC"/>
    <property type="match status" value="1"/>
</dbReference>
<dbReference type="Gene3D" id="3.30.40.10">
    <property type="entry name" value="Zinc/RING finger domain, C3HC4 (zinc finger)"/>
    <property type="match status" value="1"/>
</dbReference>